<reference evidence="2 3" key="1">
    <citation type="submission" date="2020-08" db="EMBL/GenBank/DDBJ databases">
        <authorList>
            <person name="Liu C."/>
            <person name="Sun Q."/>
        </authorList>
    </citation>
    <scope>NUCLEOTIDE SEQUENCE [LARGE SCALE GENOMIC DNA]</scope>
    <source>
        <strain evidence="2 3">NSJ-45</strain>
    </source>
</reference>
<organism evidence="2 3">
    <name type="scientific">Paeniclostridium hominis</name>
    <dbReference type="NCBI Taxonomy" id="2764329"/>
    <lineage>
        <taxon>Bacteria</taxon>
        <taxon>Bacillati</taxon>
        <taxon>Bacillota</taxon>
        <taxon>Clostridia</taxon>
        <taxon>Peptostreptococcales</taxon>
        <taxon>Peptostreptococcaceae</taxon>
        <taxon>Paeniclostridium</taxon>
    </lineage>
</organism>
<dbReference type="Proteomes" id="UP000611796">
    <property type="component" value="Unassembled WGS sequence"/>
</dbReference>
<dbReference type="EMBL" id="JACRWD010000001">
    <property type="protein sequence ID" value="MBC6003627.1"/>
    <property type="molecule type" value="Genomic_DNA"/>
</dbReference>
<dbReference type="RefSeq" id="WP_187005849.1">
    <property type="nucleotide sequence ID" value="NZ_JACRWD010000001.1"/>
</dbReference>
<feature type="transmembrane region" description="Helical" evidence="1">
    <location>
        <begin position="118"/>
        <end position="142"/>
    </location>
</feature>
<comment type="caution">
    <text evidence="2">The sequence shown here is derived from an EMBL/GenBank/DDBJ whole genome shotgun (WGS) entry which is preliminary data.</text>
</comment>
<feature type="transmembrane region" description="Helical" evidence="1">
    <location>
        <begin position="498"/>
        <end position="520"/>
    </location>
</feature>
<feature type="transmembrane region" description="Helical" evidence="1">
    <location>
        <begin position="148"/>
        <end position="176"/>
    </location>
</feature>
<feature type="transmembrane region" description="Helical" evidence="1">
    <location>
        <begin position="188"/>
        <end position="208"/>
    </location>
</feature>
<dbReference type="InterPro" id="IPR031599">
    <property type="entry name" value="ABC_tran_2"/>
</dbReference>
<feature type="transmembrane region" description="Helical" evidence="1">
    <location>
        <begin position="312"/>
        <end position="337"/>
    </location>
</feature>
<name>A0ABR7K3E6_9FIRM</name>
<proteinExistence type="predicted"/>
<keyword evidence="1" id="KW-1133">Transmembrane helix</keyword>
<feature type="transmembrane region" description="Helical" evidence="1">
    <location>
        <begin position="470"/>
        <end position="492"/>
    </location>
</feature>
<sequence length="531" mass="59390">MNNLALLMKINILNLIGYNKLKNGGKKEKNKAVGMALLIALTTVILVTSGFSLCFYLSDFLIQINQIELLLIIGIIGCSFSTLFTSLYKASSYLFQSKDYEMLASLPIKQSTILSSKILILILNNYLFASAFILIPGIVFFIKVDTSLLYIPFLIILTLATPIIPILVSSLIAFLITNVSSRSKKNNFVSIILNLVLVAVVMLLSFNLQNIIMNLVQNSSSIIEVTKKIYPPAYYFVDALKNINIISLLIFLLISILPTALFIFVFADNFNKINSKLSETYKANNYKFKELKTSKSVIALLRKEVNRYLSSTIYVINSSIGMILLPIFAIAIVYVGYDKIAQLLEMSVVVDMMKIQIIGLIAFCIIMTNTSCVSISLEGKNLWILKSSPIDEMEIFKSKILLNILLTIPISVISFLVIAIKLNFELKTIVVVILSIVLLSIFIAILGLFINLLYPKLEFTSDVQVVKQSASVIISMISNILYVAMLCGISYILKINNFEFFLIISNSITFISILVLYKLLKTKGVELFKNL</sequence>
<gene>
    <name evidence="2" type="ORF">H8891_07420</name>
</gene>
<accession>A0ABR7K3E6</accession>
<feature type="transmembrane region" description="Helical" evidence="1">
    <location>
        <begin position="70"/>
        <end position="88"/>
    </location>
</feature>
<evidence type="ECO:0000313" key="2">
    <source>
        <dbReference type="EMBL" id="MBC6003627.1"/>
    </source>
</evidence>
<feature type="transmembrane region" description="Helical" evidence="1">
    <location>
        <begin position="428"/>
        <end position="450"/>
    </location>
</feature>
<evidence type="ECO:0000256" key="1">
    <source>
        <dbReference type="SAM" id="Phobius"/>
    </source>
</evidence>
<protein>
    <submittedName>
        <fullName evidence="2">ABC transporter permease</fullName>
    </submittedName>
</protein>
<dbReference type="Pfam" id="PF16949">
    <property type="entry name" value="ABC_tran_2"/>
    <property type="match status" value="1"/>
</dbReference>
<feature type="transmembrane region" description="Helical" evidence="1">
    <location>
        <begin position="357"/>
        <end position="379"/>
    </location>
</feature>
<feature type="transmembrane region" description="Helical" evidence="1">
    <location>
        <begin position="400"/>
        <end position="422"/>
    </location>
</feature>
<keyword evidence="3" id="KW-1185">Reference proteome</keyword>
<feature type="transmembrane region" description="Helical" evidence="1">
    <location>
        <begin position="32"/>
        <end position="58"/>
    </location>
</feature>
<keyword evidence="1" id="KW-0472">Membrane</keyword>
<evidence type="ECO:0000313" key="3">
    <source>
        <dbReference type="Proteomes" id="UP000611796"/>
    </source>
</evidence>
<feature type="transmembrane region" description="Helical" evidence="1">
    <location>
        <begin position="245"/>
        <end position="267"/>
    </location>
</feature>
<keyword evidence="1" id="KW-0812">Transmembrane</keyword>